<protein>
    <recommendedName>
        <fullName evidence="1">Proline iminopeptidase</fullName>
    </recommendedName>
</protein>
<dbReference type="Proteomes" id="UP000011864">
    <property type="component" value="Chromosome"/>
</dbReference>
<keyword evidence="4" id="KW-1185">Reference proteome</keyword>
<proteinExistence type="predicted"/>
<evidence type="ECO:0000256" key="1">
    <source>
        <dbReference type="ARBA" id="ARBA00021843"/>
    </source>
</evidence>
<dbReference type="KEGG" id="gps:C427_5132"/>
<dbReference type="AlphaFoldDB" id="M4RUJ0"/>
<accession>M4RUJ0</accession>
<dbReference type="PANTHER" id="PTHR43722:SF1">
    <property type="entry name" value="PROLINE IMINOPEPTIDASE"/>
    <property type="match status" value="1"/>
</dbReference>
<dbReference type="eggNOG" id="COG0596">
    <property type="taxonomic scope" value="Bacteria"/>
</dbReference>
<dbReference type="Gene3D" id="3.40.50.1820">
    <property type="entry name" value="alpha/beta hydrolase"/>
    <property type="match status" value="1"/>
</dbReference>
<dbReference type="HOGENOM" id="CLU_043739_4_0_6"/>
<sequence>MGLFGGSWGSTLALLVAIRQPESAIGLILRGIFLAREQDYTWYLEASGGAAQLFPEYHQDFLAPIKRRPSNVSIVDAYYQIFNSNNEVQKMAAIKAWCLWEARISRLHCQFDEVQLVSDLHRAISLALLECHYIKHQCFISEDYILQNVDKIQHLPVTIIHGRYDCVCKIEAAYSLSQRWQNSQLNIIPESGHSASEKLITQALCAASKSMSAFWLEQQ</sequence>
<dbReference type="PANTHER" id="PTHR43722">
    <property type="entry name" value="PROLINE IMINOPEPTIDASE"/>
    <property type="match status" value="1"/>
</dbReference>
<evidence type="ECO:0000259" key="2">
    <source>
        <dbReference type="Pfam" id="PF00561"/>
    </source>
</evidence>
<dbReference type="GO" id="GO:0004177">
    <property type="term" value="F:aminopeptidase activity"/>
    <property type="evidence" value="ECO:0007669"/>
    <property type="project" value="UniProtKB-EC"/>
</dbReference>
<dbReference type="RefSeq" id="WP_015431333.1">
    <property type="nucleotide sequence ID" value="NC_020514.1"/>
</dbReference>
<gene>
    <name evidence="3" type="ORF">C427_5132</name>
</gene>
<evidence type="ECO:0000313" key="4">
    <source>
        <dbReference type="Proteomes" id="UP000011864"/>
    </source>
</evidence>
<dbReference type="GO" id="GO:0005737">
    <property type="term" value="C:cytoplasm"/>
    <property type="evidence" value="ECO:0007669"/>
    <property type="project" value="InterPro"/>
</dbReference>
<dbReference type="GO" id="GO:0006508">
    <property type="term" value="P:proteolysis"/>
    <property type="evidence" value="ECO:0007669"/>
    <property type="project" value="InterPro"/>
</dbReference>
<reference evidence="3 4" key="1">
    <citation type="journal article" date="2013" name="Genome Announc.">
        <title>Complete Genome Sequence of Glaciecola psychrophila Strain 170T.</title>
        <authorList>
            <person name="Yin J."/>
            <person name="Chen J."/>
            <person name="Liu G."/>
            <person name="Yu Y."/>
            <person name="Song L."/>
            <person name="Wang X."/>
            <person name="Qu X."/>
        </authorList>
    </citation>
    <scope>NUCLEOTIDE SEQUENCE [LARGE SCALE GENOMIC DNA]</scope>
    <source>
        <strain evidence="3 4">170</strain>
    </source>
</reference>
<feature type="domain" description="AB hydrolase-1" evidence="2">
    <location>
        <begin position="3"/>
        <end position="196"/>
    </location>
</feature>
<evidence type="ECO:0000313" key="3">
    <source>
        <dbReference type="EMBL" id="AGH47231.1"/>
    </source>
</evidence>
<dbReference type="Pfam" id="PF00561">
    <property type="entry name" value="Abhydrolase_1"/>
    <property type="match status" value="1"/>
</dbReference>
<dbReference type="InterPro" id="IPR029058">
    <property type="entry name" value="AB_hydrolase_fold"/>
</dbReference>
<dbReference type="STRING" id="1129794.C427_5132"/>
<dbReference type="InterPro" id="IPR005944">
    <property type="entry name" value="Pro_iminopeptidase"/>
</dbReference>
<name>M4RUJ0_9ALTE</name>
<dbReference type="EMBL" id="CP003837">
    <property type="protein sequence ID" value="AGH47231.1"/>
    <property type="molecule type" value="Genomic_DNA"/>
</dbReference>
<dbReference type="InterPro" id="IPR000073">
    <property type="entry name" value="AB_hydrolase_1"/>
</dbReference>
<dbReference type="SUPFAM" id="SSF53474">
    <property type="entry name" value="alpha/beta-Hydrolases"/>
    <property type="match status" value="1"/>
</dbReference>
<dbReference type="PATRIC" id="fig|1129794.4.peg.5117"/>
<organism evidence="3 4">
    <name type="scientific">Paraglaciecola psychrophila 170</name>
    <dbReference type="NCBI Taxonomy" id="1129794"/>
    <lineage>
        <taxon>Bacteria</taxon>
        <taxon>Pseudomonadati</taxon>
        <taxon>Pseudomonadota</taxon>
        <taxon>Gammaproteobacteria</taxon>
        <taxon>Alteromonadales</taxon>
        <taxon>Alteromonadaceae</taxon>
        <taxon>Paraglaciecola</taxon>
    </lineage>
</organism>